<organism evidence="1 2">
    <name type="scientific">Eleutherodactylus coqui</name>
    <name type="common">Puerto Rican coqui</name>
    <dbReference type="NCBI Taxonomy" id="57060"/>
    <lineage>
        <taxon>Eukaryota</taxon>
        <taxon>Metazoa</taxon>
        <taxon>Chordata</taxon>
        <taxon>Craniata</taxon>
        <taxon>Vertebrata</taxon>
        <taxon>Euteleostomi</taxon>
        <taxon>Amphibia</taxon>
        <taxon>Batrachia</taxon>
        <taxon>Anura</taxon>
        <taxon>Neobatrachia</taxon>
        <taxon>Hyloidea</taxon>
        <taxon>Eleutherodactylidae</taxon>
        <taxon>Eleutherodactylinae</taxon>
        <taxon>Eleutherodactylus</taxon>
        <taxon>Eleutherodactylus</taxon>
    </lineage>
</organism>
<dbReference type="Proteomes" id="UP000770717">
    <property type="component" value="Unassembled WGS sequence"/>
</dbReference>
<keyword evidence="2" id="KW-1185">Reference proteome</keyword>
<name>A0A8J6KNM2_ELECQ</name>
<comment type="caution">
    <text evidence="1">The sequence shown here is derived from an EMBL/GenBank/DDBJ whole genome shotgun (WGS) entry which is preliminary data.</text>
</comment>
<gene>
    <name evidence="1" type="ORF">GDO78_001488</name>
</gene>
<evidence type="ECO:0000313" key="1">
    <source>
        <dbReference type="EMBL" id="KAG9493624.1"/>
    </source>
</evidence>
<evidence type="ECO:0000313" key="2">
    <source>
        <dbReference type="Proteomes" id="UP000770717"/>
    </source>
</evidence>
<protein>
    <submittedName>
        <fullName evidence="1">Uncharacterized protein</fullName>
    </submittedName>
</protein>
<reference evidence="1" key="1">
    <citation type="thesis" date="2020" institute="ProQuest LLC" country="789 East Eisenhower Parkway, Ann Arbor, MI, USA">
        <title>Comparative Genomics and Chromosome Evolution.</title>
        <authorList>
            <person name="Mudd A.B."/>
        </authorList>
    </citation>
    <scope>NUCLEOTIDE SEQUENCE</scope>
    <source>
        <strain evidence="1">HN-11 Male</strain>
        <tissue evidence="1">Kidney and liver</tissue>
    </source>
</reference>
<dbReference type="AlphaFoldDB" id="A0A8J6KNM2"/>
<sequence>MPSMCLFVTFVFLIYAFFFFFTAVKMGSSGLFAVSTIVHQAMKCINTDCFIRYNGVLCFFCTMKEYPLYG</sequence>
<dbReference type="EMBL" id="WNTK01000001">
    <property type="protein sequence ID" value="KAG9493624.1"/>
    <property type="molecule type" value="Genomic_DNA"/>
</dbReference>
<accession>A0A8J6KNM2</accession>
<proteinExistence type="predicted"/>